<gene>
    <name evidence="2" type="ORF">XAT740_LOCUS21180</name>
</gene>
<evidence type="ECO:0000313" key="2">
    <source>
        <dbReference type="EMBL" id="CAF1155387.1"/>
    </source>
</evidence>
<evidence type="ECO:0000313" key="3">
    <source>
        <dbReference type="Proteomes" id="UP000663828"/>
    </source>
</evidence>
<dbReference type="AlphaFoldDB" id="A0A814T240"/>
<evidence type="ECO:0000256" key="1">
    <source>
        <dbReference type="SAM" id="MobiDB-lite"/>
    </source>
</evidence>
<organism evidence="2 3">
    <name type="scientific">Adineta ricciae</name>
    <name type="common">Rotifer</name>
    <dbReference type="NCBI Taxonomy" id="249248"/>
    <lineage>
        <taxon>Eukaryota</taxon>
        <taxon>Metazoa</taxon>
        <taxon>Spiralia</taxon>
        <taxon>Gnathifera</taxon>
        <taxon>Rotifera</taxon>
        <taxon>Eurotatoria</taxon>
        <taxon>Bdelloidea</taxon>
        <taxon>Adinetida</taxon>
        <taxon>Adinetidae</taxon>
        <taxon>Adineta</taxon>
    </lineage>
</organism>
<dbReference type="Proteomes" id="UP000663828">
    <property type="component" value="Unassembled WGS sequence"/>
</dbReference>
<feature type="region of interest" description="Disordered" evidence="1">
    <location>
        <begin position="75"/>
        <end position="122"/>
    </location>
</feature>
<feature type="compositionally biased region" description="Pro residues" evidence="1">
    <location>
        <begin position="112"/>
        <end position="122"/>
    </location>
</feature>
<feature type="non-terminal residue" evidence="2">
    <location>
        <position position="122"/>
    </location>
</feature>
<feature type="region of interest" description="Disordered" evidence="1">
    <location>
        <begin position="27"/>
        <end position="53"/>
    </location>
</feature>
<keyword evidence="3" id="KW-1185">Reference proteome</keyword>
<sequence>MAAPPSVPTPPKSRGLSLFDRQAQLHAYDTDKSSSSSSTTNLFDKPTFSSKPITSAPIIYRGTQQNQYSPLLAHHRSPLSTSECHSNSNNNNNVQLIGIHPRPESTYIKEWPSPPPLPAKRS</sequence>
<feature type="compositionally biased region" description="Polar residues" evidence="1">
    <location>
        <begin position="39"/>
        <end position="53"/>
    </location>
</feature>
<dbReference type="EMBL" id="CAJNOR010001509">
    <property type="protein sequence ID" value="CAF1155387.1"/>
    <property type="molecule type" value="Genomic_DNA"/>
</dbReference>
<proteinExistence type="predicted"/>
<comment type="caution">
    <text evidence="2">The sequence shown here is derived from an EMBL/GenBank/DDBJ whole genome shotgun (WGS) entry which is preliminary data.</text>
</comment>
<accession>A0A814T240</accession>
<reference evidence="2" key="1">
    <citation type="submission" date="2021-02" db="EMBL/GenBank/DDBJ databases">
        <authorList>
            <person name="Nowell W R."/>
        </authorList>
    </citation>
    <scope>NUCLEOTIDE SEQUENCE</scope>
</reference>
<name>A0A814T240_ADIRI</name>
<protein>
    <submittedName>
        <fullName evidence="2">Uncharacterized protein</fullName>
    </submittedName>
</protein>